<dbReference type="InterPro" id="IPR010982">
    <property type="entry name" value="Lambda_DNA-bd_dom_sf"/>
</dbReference>
<keyword evidence="2" id="KW-0812">Transmembrane</keyword>
<dbReference type="GO" id="GO:0003677">
    <property type="term" value="F:DNA binding"/>
    <property type="evidence" value="ECO:0007669"/>
    <property type="project" value="InterPro"/>
</dbReference>
<dbReference type="Proteomes" id="UP000599024">
    <property type="component" value="Unassembled WGS sequence"/>
</dbReference>
<dbReference type="AlphaFoldDB" id="A0A8J6NAS9"/>
<keyword evidence="2" id="KW-1133">Transmembrane helix</keyword>
<feature type="region of interest" description="Disordered" evidence="1">
    <location>
        <begin position="84"/>
        <end position="118"/>
    </location>
</feature>
<organism evidence="4 5">
    <name type="scientific">Candidatus Desulfatifera sulfidica</name>
    <dbReference type="NCBI Taxonomy" id="2841691"/>
    <lineage>
        <taxon>Bacteria</taxon>
        <taxon>Pseudomonadati</taxon>
        <taxon>Thermodesulfobacteriota</taxon>
        <taxon>Desulfobulbia</taxon>
        <taxon>Desulfobulbales</taxon>
        <taxon>Desulfobulbaceae</taxon>
        <taxon>Candidatus Desulfatifera</taxon>
    </lineage>
</organism>
<evidence type="ECO:0000256" key="2">
    <source>
        <dbReference type="SAM" id="Phobius"/>
    </source>
</evidence>
<feature type="transmembrane region" description="Helical" evidence="2">
    <location>
        <begin position="126"/>
        <end position="143"/>
    </location>
</feature>
<dbReference type="EMBL" id="JACNLK010000062">
    <property type="protein sequence ID" value="MBC8208932.1"/>
    <property type="molecule type" value="Genomic_DNA"/>
</dbReference>
<evidence type="ECO:0000313" key="4">
    <source>
        <dbReference type="EMBL" id="MBC8208932.1"/>
    </source>
</evidence>
<dbReference type="InterPro" id="IPR018247">
    <property type="entry name" value="EF_Hand_1_Ca_BS"/>
</dbReference>
<feature type="domain" description="HTH cro/C1-type" evidence="3">
    <location>
        <begin position="21"/>
        <end position="76"/>
    </location>
</feature>
<protein>
    <submittedName>
        <fullName evidence="4">Helix-turn-helix transcriptional regulator</fullName>
    </submittedName>
</protein>
<dbReference type="Gene3D" id="1.10.260.40">
    <property type="entry name" value="lambda repressor-like DNA-binding domains"/>
    <property type="match status" value="1"/>
</dbReference>
<accession>A0A8J6NAS9</accession>
<gene>
    <name evidence="4" type="ORF">H8E79_07180</name>
</gene>
<dbReference type="PROSITE" id="PS50943">
    <property type="entry name" value="HTH_CROC1"/>
    <property type="match status" value="1"/>
</dbReference>
<name>A0A8J6NAS9_9BACT</name>
<comment type="caution">
    <text evidence="4">The sequence shown here is derived from an EMBL/GenBank/DDBJ whole genome shotgun (WGS) entry which is preliminary data.</text>
</comment>
<sequence>MSEQEKNKSGLAMVQVSGPRIRGLREGLELTQLYLATVVGVTTETISRWERSESPTIKKENGLKLAAALEVELTELLVPGVEAEKTAREGAGGQSVEEPVGPSSAEHDPETVSPVRPGPGRQSFRPLLWGLIPIVFLIVAWFLRDLSSVPQPFTLEAIRVLPTHSAPGQVFPVVIRVTADDENSSSLLIREQLPPRCVLVSSLPKALEAAEGQLKWLGREGGDVQVVYLARCETQADVQTQVSFRGSVLLRRERHQESEIVGASQLELQPFHWADQDRDQRISDEEVLDVHDDFGVAEGLGLDVDRIEEMWLGSGYRWLPEQQAFEILP</sequence>
<dbReference type="PROSITE" id="PS00018">
    <property type="entry name" value="EF_HAND_1"/>
    <property type="match status" value="1"/>
</dbReference>
<dbReference type="SMART" id="SM00530">
    <property type="entry name" value="HTH_XRE"/>
    <property type="match status" value="1"/>
</dbReference>
<evidence type="ECO:0000259" key="3">
    <source>
        <dbReference type="PROSITE" id="PS50943"/>
    </source>
</evidence>
<evidence type="ECO:0000313" key="5">
    <source>
        <dbReference type="Proteomes" id="UP000599024"/>
    </source>
</evidence>
<dbReference type="Pfam" id="PF01381">
    <property type="entry name" value="HTH_3"/>
    <property type="match status" value="1"/>
</dbReference>
<dbReference type="SUPFAM" id="SSF47413">
    <property type="entry name" value="lambda repressor-like DNA-binding domains"/>
    <property type="match status" value="1"/>
</dbReference>
<dbReference type="InterPro" id="IPR001387">
    <property type="entry name" value="Cro/C1-type_HTH"/>
</dbReference>
<keyword evidence="2" id="KW-0472">Membrane</keyword>
<reference evidence="4 5" key="1">
    <citation type="submission" date="2020-08" db="EMBL/GenBank/DDBJ databases">
        <title>Bridging the membrane lipid divide: bacteria of the FCB group superphylum have the potential to synthesize archaeal ether lipids.</title>
        <authorList>
            <person name="Villanueva L."/>
            <person name="Von Meijenfeldt F.A.B."/>
            <person name="Westbye A.B."/>
            <person name="Yadav S."/>
            <person name="Hopmans E.C."/>
            <person name="Dutilh B.E."/>
            <person name="Sinninghe Damste J.S."/>
        </authorList>
    </citation>
    <scope>NUCLEOTIDE SEQUENCE [LARGE SCALE GENOMIC DNA]</scope>
    <source>
        <strain evidence="4">NIOZ-UU81</strain>
    </source>
</reference>
<evidence type="ECO:0000256" key="1">
    <source>
        <dbReference type="SAM" id="MobiDB-lite"/>
    </source>
</evidence>
<dbReference type="CDD" id="cd00093">
    <property type="entry name" value="HTH_XRE"/>
    <property type="match status" value="1"/>
</dbReference>
<proteinExistence type="predicted"/>